<gene>
    <name evidence="13" type="ORF">PYS61_05095</name>
</gene>
<dbReference type="PANTHER" id="PTHR42837">
    <property type="entry name" value="REGULATOR OF SIGMA-E PROTEASE RSEP"/>
    <property type="match status" value="1"/>
</dbReference>
<evidence type="ECO:0000256" key="1">
    <source>
        <dbReference type="ARBA" id="ARBA00001947"/>
    </source>
</evidence>
<dbReference type="EMBL" id="CP118868">
    <property type="protein sequence ID" value="WEG35309.1"/>
    <property type="molecule type" value="Genomic_DNA"/>
</dbReference>
<keyword evidence="7" id="KW-0862">Zinc</keyword>
<evidence type="ECO:0000256" key="11">
    <source>
        <dbReference type="SAM" id="Phobius"/>
    </source>
</evidence>
<dbReference type="Proteomes" id="UP001220478">
    <property type="component" value="Chromosome"/>
</dbReference>
<evidence type="ECO:0000256" key="4">
    <source>
        <dbReference type="ARBA" id="ARBA00022670"/>
    </source>
</evidence>
<dbReference type="SUPFAM" id="SSF50156">
    <property type="entry name" value="PDZ domain-like"/>
    <property type="match status" value="1"/>
</dbReference>
<dbReference type="PANTHER" id="PTHR42837:SF2">
    <property type="entry name" value="MEMBRANE METALLOPROTEASE ARASP2, CHLOROPLASTIC-RELATED"/>
    <property type="match status" value="1"/>
</dbReference>
<dbReference type="Pfam" id="PF02163">
    <property type="entry name" value="Peptidase_M50"/>
    <property type="match status" value="1"/>
</dbReference>
<proteinExistence type="inferred from homology"/>
<keyword evidence="14" id="KW-1185">Reference proteome</keyword>
<dbReference type="GO" id="GO:0006508">
    <property type="term" value="P:proteolysis"/>
    <property type="evidence" value="ECO:0007669"/>
    <property type="project" value="UniProtKB-KW"/>
</dbReference>
<dbReference type="InterPro" id="IPR004387">
    <property type="entry name" value="Pept_M50_Zn"/>
</dbReference>
<evidence type="ECO:0000256" key="5">
    <source>
        <dbReference type="ARBA" id="ARBA00022692"/>
    </source>
</evidence>
<comment type="subcellular location">
    <subcellularLocation>
        <location evidence="2">Membrane</location>
        <topology evidence="2">Multi-pass membrane protein</topology>
    </subcellularLocation>
</comment>
<evidence type="ECO:0000313" key="13">
    <source>
        <dbReference type="EMBL" id="WEG35309.1"/>
    </source>
</evidence>
<keyword evidence="10 11" id="KW-0472">Membrane</keyword>
<evidence type="ECO:0000256" key="2">
    <source>
        <dbReference type="ARBA" id="ARBA00004141"/>
    </source>
</evidence>
<organism evidence="13 14">
    <name type="scientific">Amygdalobacter indicium</name>
    <dbReference type="NCBI Taxonomy" id="3029272"/>
    <lineage>
        <taxon>Bacteria</taxon>
        <taxon>Bacillati</taxon>
        <taxon>Bacillota</taxon>
        <taxon>Clostridia</taxon>
        <taxon>Eubacteriales</taxon>
        <taxon>Oscillospiraceae</taxon>
        <taxon>Amygdalobacter</taxon>
    </lineage>
</organism>
<protein>
    <submittedName>
        <fullName evidence="13">Site-2 protease family protein</fullName>
    </submittedName>
</protein>
<evidence type="ECO:0000256" key="6">
    <source>
        <dbReference type="ARBA" id="ARBA00022801"/>
    </source>
</evidence>
<keyword evidence="4 13" id="KW-0645">Protease</keyword>
<evidence type="ECO:0000256" key="3">
    <source>
        <dbReference type="ARBA" id="ARBA00007931"/>
    </source>
</evidence>
<dbReference type="InterPro" id="IPR008915">
    <property type="entry name" value="Peptidase_M50"/>
</dbReference>
<reference evidence="13 14" key="1">
    <citation type="submission" date="2023-02" db="EMBL/GenBank/DDBJ databases">
        <title>Novel Oscillospiraceae bacterial genomes.</title>
        <authorList>
            <person name="Srinivasan S."/>
            <person name="Austin M.N."/>
            <person name="Fiedler T.L."/>
            <person name="Strenk S.M."/>
            <person name="Agnew K.J."/>
            <person name="Nagana Gowda G.A."/>
            <person name="Raftery D."/>
            <person name="Beamer M.A."/>
            <person name="Achilles S.L."/>
            <person name="Wiesenfeld H.C."/>
            <person name="Fredricks D.N."/>
            <person name="Hillier S.L."/>
        </authorList>
    </citation>
    <scope>NUCLEOTIDE SEQUENCE [LARGE SCALE GENOMIC DNA]</scope>
    <source>
        <strain evidence="13 14">CHIC02 1186E3-8</strain>
    </source>
</reference>
<keyword evidence="9" id="KW-0482">Metalloprotease</keyword>
<evidence type="ECO:0000256" key="7">
    <source>
        <dbReference type="ARBA" id="ARBA00022833"/>
    </source>
</evidence>
<accession>A0ABY8C4T0</accession>
<evidence type="ECO:0000259" key="12">
    <source>
        <dbReference type="Pfam" id="PF02163"/>
    </source>
</evidence>
<comment type="similarity">
    <text evidence="3">Belongs to the peptidase M50B family.</text>
</comment>
<feature type="transmembrane region" description="Helical" evidence="11">
    <location>
        <begin position="127"/>
        <end position="151"/>
    </location>
</feature>
<evidence type="ECO:0000256" key="10">
    <source>
        <dbReference type="ARBA" id="ARBA00023136"/>
    </source>
</evidence>
<evidence type="ECO:0000313" key="14">
    <source>
        <dbReference type="Proteomes" id="UP001220478"/>
    </source>
</evidence>
<feature type="domain" description="Peptidase M50" evidence="12">
    <location>
        <begin position="12"/>
        <end position="446"/>
    </location>
</feature>
<comment type="cofactor">
    <cofactor evidence="1">
        <name>Zn(2+)</name>
        <dbReference type="ChEBI" id="CHEBI:29105"/>
    </cofactor>
</comment>
<keyword evidence="6" id="KW-0378">Hydrolase</keyword>
<keyword evidence="8 11" id="KW-1133">Transmembrane helix</keyword>
<dbReference type="InterPro" id="IPR036034">
    <property type="entry name" value="PDZ_sf"/>
</dbReference>
<sequence length="462" mass="50911">MFNTVVGIIIGLISLSLMMLLHELGHYVAGRLLGFKVIEFSLFMGPRIFSKVYKGIRYSIKSLPIGASVEFAGEYPTMDNKLNPNQIASEKLHAEEEATNDDLTPAEILARDKAAGIFYAQAKWKRFIVMAAGPAMNLISGFIAFTLFFAWTTAKSTELLPPPPTSTAAAAHLIAGDKIISYNGFNIKTDMDLLVAQKFPAQPEGRLLRYERSENGRKVVKEVYLADKKYKFLQLNVTGQIVADKFVVEGSSNPAILPKDEIIAVDGEKLTSIPRLYKGDAAPKSIIAAKVKLLRNGKEVTVNADQTVREIPADPGIYLKPVKGFAAVLSYSADFFVSVFTSTYNMLGLLFTGQLPAKDALAGPVGIVSIYSQINQAGVVLWEKFLHFTQIFALISLSLGMCNFLPIPPLDGSQIFLLFIEAVRGKRLSEKWENIYGYLGLVIVLGLALFTLFLDVLRLFRH</sequence>
<dbReference type="RefSeq" id="WP_315567647.1">
    <property type="nucleotide sequence ID" value="NZ_CP118866.1"/>
</dbReference>
<dbReference type="GO" id="GO:0008233">
    <property type="term" value="F:peptidase activity"/>
    <property type="evidence" value="ECO:0007669"/>
    <property type="project" value="UniProtKB-KW"/>
</dbReference>
<keyword evidence="5 11" id="KW-0812">Transmembrane</keyword>
<feature type="transmembrane region" description="Helical" evidence="11">
    <location>
        <begin position="435"/>
        <end position="457"/>
    </location>
</feature>
<name>A0ABY8C4T0_9FIRM</name>
<feature type="transmembrane region" description="Helical" evidence="11">
    <location>
        <begin position="6"/>
        <end position="29"/>
    </location>
</feature>
<evidence type="ECO:0000256" key="8">
    <source>
        <dbReference type="ARBA" id="ARBA00022989"/>
    </source>
</evidence>
<evidence type="ECO:0000256" key="9">
    <source>
        <dbReference type="ARBA" id="ARBA00023049"/>
    </source>
</evidence>